<dbReference type="Proteomes" id="UP000708208">
    <property type="component" value="Unassembled WGS sequence"/>
</dbReference>
<keyword evidence="1" id="KW-0812">Transmembrane</keyword>
<evidence type="ECO:0000313" key="3">
    <source>
        <dbReference type="Proteomes" id="UP000708208"/>
    </source>
</evidence>
<feature type="transmembrane region" description="Helical" evidence="1">
    <location>
        <begin position="61"/>
        <end position="84"/>
    </location>
</feature>
<gene>
    <name evidence="2" type="ORF">AFUS01_LOCUS21839</name>
</gene>
<evidence type="ECO:0000313" key="2">
    <source>
        <dbReference type="EMBL" id="CAG7733394.1"/>
    </source>
</evidence>
<keyword evidence="1" id="KW-0472">Membrane</keyword>
<accession>A0A8J2K807</accession>
<name>A0A8J2K807_9HEXA</name>
<keyword evidence="1" id="KW-1133">Transmembrane helix</keyword>
<dbReference type="AlphaFoldDB" id="A0A8J2K807"/>
<organism evidence="2 3">
    <name type="scientific">Allacma fusca</name>
    <dbReference type="NCBI Taxonomy" id="39272"/>
    <lineage>
        <taxon>Eukaryota</taxon>
        <taxon>Metazoa</taxon>
        <taxon>Ecdysozoa</taxon>
        <taxon>Arthropoda</taxon>
        <taxon>Hexapoda</taxon>
        <taxon>Collembola</taxon>
        <taxon>Symphypleona</taxon>
        <taxon>Sminthuridae</taxon>
        <taxon>Allacma</taxon>
    </lineage>
</organism>
<proteinExistence type="predicted"/>
<keyword evidence="3" id="KW-1185">Reference proteome</keyword>
<dbReference type="EMBL" id="CAJVCH010248336">
    <property type="protein sequence ID" value="CAG7733394.1"/>
    <property type="molecule type" value="Genomic_DNA"/>
</dbReference>
<evidence type="ECO:0000256" key="1">
    <source>
        <dbReference type="SAM" id="Phobius"/>
    </source>
</evidence>
<comment type="caution">
    <text evidence="2">The sequence shown here is derived from an EMBL/GenBank/DDBJ whole genome shotgun (WGS) entry which is preliminary data.</text>
</comment>
<sequence length="132" mass="15058">MWLERGVDGSVPLTKPEDPEEVSFRHNQFNSGKVPSRGYHKTEIFRSRYQHENGKSTTYPWYFKNCRILCVLFLLVFLAIIALIRANIPLNAPKIQTSISNELMGPTAGPYYHIDVSAFVGKLQGMPKTRCL</sequence>
<protein>
    <submittedName>
        <fullName evidence="2">Uncharacterized protein</fullName>
    </submittedName>
</protein>
<reference evidence="2" key="1">
    <citation type="submission" date="2021-06" db="EMBL/GenBank/DDBJ databases">
        <authorList>
            <person name="Hodson N. C."/>
            <person name="Mongue J. A."/>
            <person name="Jaron S. K."/>
        </authorList>
    </citation>
    <scope>NUCLEOTIDE SEQUENCE</scope>
</reference>